<dbReference type="AlphaFoldDB" id="A0A9Q3JRM3"/>
<proteinExistence type="predicted"/>
<feature type="region of interest" description="Disordered" evidence="1">
    <location>
        <begin position="154"/>
        <end position="225"/>
    </location>
</feature>
<comment type="caution">
    <text evidence="2">The sequence shown here is derived from an EMBL/GenBank/DDBJ whole genome shotgun (WGS) entry which is preliminary data.</text>
</comment>
<protein>
    <submittedName>
        <fullName evidence="2">Uncharacterized protein</fullName>
    </submittedName>
</protein>
<gene>
    <name evidence="2" type="ORF">O181_107102</name>
</gene>
<evidence type="ECO:0000256" key="1">
    <source>
        <dbReference type="SAM" id="MobiDB-lite"/>
    </source>
</evidence>
<sequence length="225" mass="26374">MPISKEDSLTHQSGNPWRQSEDHSRIQITWPCRSWDWYFHSGFFPRFILRVSTPFQSVLKALSISILLGQLNRSIQGTIQSTCMYLAQLCQFNLPLWEFKHTVKFQDGQSCIGPIQTIQPGLPSRILEQLASHPSRTDSLQDLMHITIEIDTRYHERKKEKNQYQEKKHESPRSSTSHPQKFSSSSHKKKKNLQKREKPHSSLLNKEFKLMNSEKERRIKEGLCT</sequence>
<feature type="compositionally biased region" description="Low complexity" evidence="1">
    <location>
        <begin position="174"/>
        <end position="185"/>
    </location>
</feature>
<reference evidence="2" key="1">
    <citation type="submission" date="2021-03" db="EMBL/GenBank/DDBJ databases">
        <title>Draft genome sequence of rust myrtle Austropuccinia psidii MF-1, a brazilian biotype.</title>
        <authorList>
            <person name="Quecine M.C."/>
            <person name="Pachon D.M.R."/>
            <person name="Bonatelli M.L."/>
            <person name="Correr F.H."/>
            <person name="Franceschini L.M."/>
            <person name="Leite T.F."/>
            <person name="Margarido G.R.A."/>
            <person name="Almeida C.A."/>
            <person name="Ferrarezi J.A."/>
            <person name="Labate C.A."/>
        </authorList>
    </citation>
    <scope>NUCLEOTIDE SEQUENCE</scope>
    <source>
        <strain evidence="2">MF-1</strain>
    </source>
</reference>
<evidence type="ECO:0000313" key="3">
    <source>
        <dbReference type="Proteomes" id="UP000765509"/>
    </source>
</evidence>
<feature type="compositionally biased region" description="Basic and acidic residues" evidence="1">
    <location>
        <begin position="194"/>
        <end position="225"/>
    </location>
</feature>
<dbReference type="OrthoDB" id="5552562at2759"/>
<feature type="compositionally biased region" description="Basic and acidic residues" evidence="1">
    <location>
        <begin position="154"/>
        <end position="172"/>
    </location>
</feature>
<name>A0A9Q3JRM3_9BASI</name>
<accession>A0A9Q3JRM3</accession>
<feature type="region of interest" description="Disordered" evidence="1">
    <location>
        <begin position="1"/>
        <end position="20"/>
    </location>
</feature>
<dbReference type="EMBL" id="AVOT02080763">
    <property type="protein sequence ID" value="MBW0567387.1"/>
    <property type="molecule type" value="Genomic_DNA"/>
</dbReference>
<dbReference type="Proteomes" id="UP000765509">
    <property type="component" value="Unassembled WGS sequence"/>
</dbReference>
<evidence type="ECO:0000313" key="2">
    <source>
        <dbReference type="EMBL" id="MBW0567387.1"/>
    </source>
</evidence>
<organism evidence="2 3">
    <name type="scientific">Austropuccinia psidii MF-1</name>
    <dbReference type="NCBI Taxonomy" id="1389203"/>
    <lineage>
        <taxon>Eukaryota</taxon>
        <taxon>Fungi</taxon>
        <taxon>Dikarya</taxon>
        <taxon>Basidiomycota</taxon>
        <taxon>Pucciniomycotina</taxon>
        <taxon>Pucciniomycetes</taxon>
        <taxon>Pucciniales</taxon>
        <taxon>Sphaerophragmiaceae</taxon>
        <taxon>Austropuccinia</taxon>
    </lineage>
</organism>
<keyword evidence="3" id="KW-1185">Reference proteome</keyword>